<dbReference type="OrthoDB" id="5421399at2"/>
<organism evidence="3 4">
    <name type="scientific">Exilibacterium tricleocarpae</name>
    <dbReference type="NCBI Taxonomy" id="2591008"/>
    <lineage>
        <taxon>Bacteria</taxon>
        <taxon>Pseudomonadati</taxon>
        <taxon>Pseudomonadota</taxon>
        <taxon>Gammaproteobacteria</taxon>
        <taxon>Cellvibrionales</taxon>
        <taxon>Cellvibrionaceae</taxon>
        <taxon>Exilibacterium</taxon>
    </lineage>
</organism>
<dbReference type="RefSeq" id="WP_142903820.1">
    <property type="nucleotide sequence ID" value="NZ_ML660091.1"/>
</dbReference>
<feature type="transmembrane region" description="Helical" evidence="1">
    <location>
        <begin position="95"/>
        <end position="114"/>
    </location>
</feature>
<proteinExistence type="predicted"/>
<feature type="transmembrane region" description="Helical" evidence="1">
    <location>
        <begin position="55"/>
        <end position="74"/>
    </location>
</feature>
<evidence type="ECO:0000313" key="4">
    <source>
        <dbReference type="Proteomes" id="UP000319732"/>
    </source>
</evidence>
<name>A0A545TVB1_9GAMM</name>
<comment type="caution">
    <text evidence="3">The sequence shown here is derived from an EMBL/GenBank/DDBJ whole genome shotgun (WGS) entry which is preliminary data.</text>
</comment>
<dbReference type="Proteomes" id="UP000319732">
    <property type="component" value="Unassembled WGS sequence"/>
</dbReference>
<dbReference type="AlphaFoldDB" id="A0A545TVB1"/>
<feature type="transmembrane region" description="Helical" evidence="1">
    <location>
        <begin position="12"/>
        <end position="35"/>
    </location>
</feature>
<dbReference type="InterPro" id="IPR025517">
    <property type="entry name" value="DUF4405"/>
</dbReference>
<keyword evidence="4" id="KW-1185">Reference proteome</keyword>
<accession>A0A545TVB1</accession>
<dbReference type="Pfam" id="PF14358">
    <property type="entry name" value="DUF4405"/>
    <property type="match status" value="1"/>
</dbReference>
<keyword evidence="1" id="KW-0812">Transmembrane</keyword>
<feature type="domain" description="Flavinylation-associated cytochrome" evidence="2">
    <location>
        <begin position="12"/>
        <end position="75"/>
    </location>
</feature>
<gene>
    <name evidence="3" type="ORF">FKG94_08600</name>
</gene>
<sequence>MKSSNRTRLVQMVDVIAFALFTLLTSSGILLHYVLPQRSGRRLEVWGLHRHDWGQLHFWIAVVFFAVLVLHLGLHRHFIVNLIRGGPRQGFSLRLALGVIGLLAILLLGISPFIPLGTPG</sequence>
<dbReference type="EMBL" id="VHSG01000008">
    <property type="protein sequence ID" value="TQV81159.1"/>
    <property type="molecule type" value="Genomic_DNA"/>
</dbReference>
<keyword evidence="1" id="KW-0472">Membrane</keyword>
<evidence type="ECO:0000256" key="1">
    <source>
        <dbReference type="SAM" id="Phobius"/>
    </source>
</evidence>
<protein>
    <submittedName>
        <fullName evidence="3">DUF4405 domain-containing protein</fullName>
    </submittedName>
</protein>
<evidence type="ECO:0000259" key="2">
    <source>
        <dbReference type="Pfam" id="PF14358"/>
    </source>
</evidence>
<keyword evidence="1" id="KW-1133">Transmembrane helix</keyword>
<reference evidence="3 4" key="1">
    <citation type="submission" date="2019-06" db="EMBL/GenBank/DDBJ databases">
        <title>Whole genome sequence for Cellvibrionaceae sp. R142.</title>
        <authorList>
            <person name="Wang G."/>
        </authorList>
    </citation>
    <scope>NUCLEOTIDE SEQUENCE [LARGE SCALE GENOMIC DNA]</scope>
    <source>
        <strain evidence="3 4">R142</strain>
    </source>
</reference>
<evidence type="ECO:0000313" key="3">
    <source>
        <dbReference type="EMBL" id="TQV81159.1"/>
    </source>
</evidence>